<gene>
    <name evidence="2" type="ORF">EBH_0003540</name>
</gene>
<dbReference type="Proteomes" id="UP000030750">
    <property type="component" value="Unassembled WGS sequence"/>
</dbReference>
<dbReference type="OrthoDB" id="345467at2759"/>
<evidence type="ECO:0008006" key="4">
    <source>
        <dbReference type="Google" id="ProtNLM"/>
    </source>
</evidence>
<keyword evidence="1" id="KW-0732">Signal</keyword>
<evidence type="ECO:0000313" key="2">
    <source>
        <dbReference type="EMBL" id="CDJ52367.1"/>
    </source>
</evidence>
<feature type="chain" id="PRO_5004673992" description="SAG family member" evidence="1">
    <location>
        <begin position="19"/>
        <end position="302"/>
    </location>
</feature>
<dbReference type="AlphaFoldDB" id="U6LPU1"/>
<reference evidence="2" key="1">
    <citation type="submission" date="2013-10" db="EMBL/GenBank/DDBJ databases">
        <title>Genomic analysis of the causative agents of coccidiosis in chickens.</title>
        <authorList>
            <person name="Reid A.J."/>
            <person name="Blake D."/>
            <person name="Billington K."/>
            <person name="Browne H."/>
            <person name="Dunn M."/>
            <person name="Hung S."/>
            <person name="Kawahara F."/>
            <person name="Miranda-Saavedra D."/>
            <person name="Mourier T."/>
            <person name="Nagra H."/>
            <person name="Otto T.D."/>
            <person name="Rawlings N."/>
            <person name="Sanchez A."/>
            <person name="Sanders M."/>
            <person name="Subramaniam C."/>
            <person name="Tay Y."/>
            <person name="Dear P."/>
            <person name="Doerig C."/>
            <person name="Gruber A."/>
            <person name="Parkinson J."/>
            <person name="Shirley M."/>
            <person name="Wan K.L."/>
            <person name="Berriman M."/>
            <person name="Tomley F."/>
            <person name="Pain A."/>
        </authorList>
    </citation>
    <scope>NUCLEOTIDE SEQUENCE [LARGE SCALE GENOMIC DNA]</scope>
    <source>
        <strain evidence="2">Houghton</strain>
    </source>
</reference>
<organism evidence="2 3">
    <name type="scientific">Eimeria brunetti</name>
    <dbReference type="NCBI Taxonomy" id="51314"/>
    <lineage>
        <taxon>Eukaryota</taxon>
        <taxon>Sar</taxon>
        <taxon>Alveolata</taxon>
        <taxon>Apicomplexa</taxon>
        <taxon>Conoidasida</taxon>
        <taxon>Coccidia</taxon>
        <taxon>Eucoccidiorida</taxon>
        <taxon>Eimeriorina</taxon>
        <taxon>Eimeriidae</taxon>
        <taxon>Eimeria</taxon>
    </lineage>
</organism>
<proteinExistence type="predicted"/>
<name>U6LPU1_9EIME</name>
<evidence type="ECO:0000256" key="1">
    <source>
        <dbReference type="SAM" id="SignalP"/>
    </source>
</evidence>
<keyword evidence="3" id="KW-1185">Reference proteome</keyword>
<protein>
    <recommendedName>
        <fullName evidence="4">SAG family member</fullName>
    </recommendedName>
</protein>
<reference evidence="2" key="2">
    <citation type="submission" date="2013-10" db="EMBL/GenBank/DDBJ databases">
        <authorList>
            <person name="Aslett M."/>
        </authorList>
    </citation>
    <scope>NUCLEOTIDE SEQUENCE [LARGE SCALE GENOMIC DNA]</scope>
    <source>
        <strain evidence="2">Houghton</strain>
    </source>
</reference>
<dbReference type="EMBL" id="HG713120">
    <property type="protein sequence ID" value="CDJ52367.1"/>
    <property type="molecule type" value="Genomic_DNA"/>
</dbReference>
<evidence type="ECO:0000313" key="3">
    <source>
        <dbReference type="Proteomes" id="UP000030750"/>
    </source>
</evidence>
<feature type="signal peptide" evidence="1">
    <location>
        <begin position="1"/>
        <end position="18"/>
    </location>
</feature>
<accession>U6LPU1</accession>
<sequence>MAMKSLLVFAFSAALSVAADPEPAPARCPNGEVRFEGRATFDEHDKPETLSKAAVLTIDVSEEAASGEQPKNPIYTHSVPLEGYTPEAEIPYAFCVDLQSVEAKKISLKARVADPQAEAKVECIGETVVTAGSDAYEADLTLAKVEGSSSSSAEPSVADCNFSRLSEDVTGVAVKATVQIGSPRMLPKPTYLVVTLKETDAETGEPEVISLFSGDISAIYEPEKPLPAFLCAKVPVAPEENTKYTIEATVHLGWDGYASPNDEERSIRKGDLVTRRPIEVPITPEQHDYAVKVSVKPYNPNN</sequence>
<dbReference type="VEuPathDB" id="ToxoDB:EBH_0003540"/>